<name>A0A1M4SXR0_9BACL</name>
<dbReference type="InterPro" id="IPR014710">
    <property type="entry name" value="RmlC-like_jellyroll"/>
</dbReference>
<evidence type="ECO:0000313" key="3">
    <source>
        <dbReference type="Proteomes" id="UP000184476"/>
    </source>
</evidence>
<dbReference type="EMBL" id="FQVL01000001">
    <property type="protein sequence ID" value="SHE37003.1"/>
    <property type="molecule type" value="Genomic_DNA"/>
</dbReference>
<dbReference type="InterPro" id="IPR009327">
    <property type="entry name" value="Cupin_DUF985"/>
</dbReference>
<dbReference type="PANTHER" id="PTHR33387:SF3">
    <property type="entry name" value="DUF985 DOMAIN-CONTAINING PROTEIN"/>
    <property type="match status" value="1"/>
</dbReference>
<dbReference type="SUPFAM" id="SSF51182">
    <property type="entry name" value="RmlC-like cupins"/>
    <property type="match status" value="1"/>
</dbReference>
<dbReference type="Gene3D" id="2.60.120.10">
    <property type="entry name" value="Jelly Rolls"/>
    <property type="match status" value="1"/>
</dbReference>
<sequence length="188" mass="21964">MTITPEIQCVKKNPTIPSRRKIEIANWIEHLKMIPHPEGGYYREIYKSQEFISDQELTTIRYHGKRRLSSSIYFLLPSNEVSRFHRLISDELWYYHHGSPLNIFIIHPSGKLEKIKLGPNWRNGEVLQAIIPRGSIFGSTVIDEGYYSLVGCMVSPGFEFSDFTLFRRDELLRLYPQHADIISRLTIP</sequence>
<evidence type="ECO:0000259" key="1">
    <source>
        <dbReference type="Pfam" id="PF06172"/>
    </source>
</evidence>
<protein>
    <recommendedName>
        <fullName evidence="1">DUF985 domain-containing protein</fullName>
    </recommendedName>
</protein>
<organism evidence="2 3">
    <name type="scientific">Seinonella peptonophila</name>
    <dbReference type="NCBI Taxonomy" id="112248"/>
    <lineage>
        <taxon>Bacteria</taxon>
        <taxon>Bacillati</taxon>
        <taxon>Bacillota</taxon>
        <taxon>Bacilli</taxon>
        <taxon>Bacillales</taxon>
        <taxon>Thermoactinomycetaceae</taxon>
        <taxon>Seinonella</taxon>
    </lineage>
</organism>
<dbReference type="Pfam" id="PF06172">
    <property type="entry name" value="Cupin_5"/>
    <property type="match status" value="1"/>
</dbReference>
<dbReference type="Proteomes" id="UP000184476">
    <property type="component" value="Unassembled WGS sequence"/>
</dbReference>
<dbReference type="InterPro" id="IPR039935">
    <property type="entry name" value="YML079W-like"/>
</dbReference>
<gene>
    <name evidence="2" type="ORF">SAMN05444392_101195</name>
</gene>
<dbReference type="InterPro" id="IPR011051">
    <property type="entry name" value="RmlC_Cupin_sf"/>
</dbReference>
<dbReference type="RefSeq" id="WP_084730886.1">
    <property type="nucleotide sequence ID" value="NZ_FQVL01000001.1"/>
</dbReference>
<dbReference type="CDD" id="cd06121">
    <property type="entry name" value="cupin_YML079wp"/>
    <property type="match status" value="1"/>
</dbReference>
<dbReference type="PANTHER" id="PTHR33387">
    <property type="entry name" value="RMLC-LIKE JELLY ROLL FOLD PROTEIN"/>
    <property type="match status" value="1"/>
</dbReference>
<feature type="domain" description="DUF985" evidence="1">
    <location>
        <begin position="26"/>
        <end position="165"/>
    </location>
</feature>
<proteinExistence type="predicted"/>
<evidence type="ECO:0000313" key="2">
    <source>
        <dbReference type="EMBL" id="SHE37003.1"/>
    </source>
</evidence>
<accession>A0A1M4SXR0</accession>
<dbReference type="AlphaFoldDB" id="A0A1M4SXR0"/>
<reference evidence="2 3" key="1">
    <citation type="submission" date="2016-11" db="EMBL/GenBank/DDBJ databases">
        <authorList>
            <person name="Jaros S."/>
            <person name="Januszkiewicz K."/>
            <person name="Wedrychowicz H."/>
        </authorList>
    </citation>
    <scope>NUCLEOTIDE SEQUENCE [LARGE SCALE GENOMIC DNA]</scope>
    <source>
        <strain evidence="2 3">DSM 44666</strain>
    </source>
</reference>
<keyword evidence="3" id="KW-1185">Reference proteome</keyword>